<dbReference type="Pfam" id="PF22458">
    <property type="entry name" value="RsmF-B_ferredox"/>
    <property type="match status" value="1"/>
</dbReference>
<reference evidence="15 16" key="1">
    <citation type="submission" date="2013-01" db="EMBL/GenBank/DDBJ databases">
        <title>The Genome Sequence of Clostridium clostridioforme 90A8.</title>
        <authorList>
            <consortium name="The Broad Institute Genome Sequencing Platform"/>
            <person name="Earl A."/>
            <person name="Ward D."/>
            <person name="Feldgarden M."/>
            <person name="Gevers D."/>
            <person name="Courvalin P."/>
            <person name="Lambert T."/>
            <person name="Walker B."/>
            <person name="Young S.K."/>
            <person name="Zeng Q."/>
            <person name="Gargeya S."/>
            <person name="Fitzgerald M."/>
            <person name="Haas B."/>
            <person name="Abouelleil A."/>
            <person name="Alvarado L."/>
            <person name="Arachchi H.M."/>
            <person name="Berlin A.M."/>
            <person name="Chapman S.B."/>
            <person name="Dewar J."/>
            <person name="Goldberg J."/>
            <person name="Griggs A."/>
            <person name="Gujja S."/>
            <person name="Hansen M."/>
            <person name="Howarth C."/>
            <person name="Imamovic A."/>
            <person name="Larimer J."/>
            <person name="McCowan C."/>
            <person name="Murphy C."/>
            <person name="Neiman D."/>
            <person name="Pearson M."/>
            <person name="Priest M."/>
            <person name="Roberts A."/>
            <person name="Saif S."/>
            <person name="Shea T."/>
            <person name="Sisk P."/>
            <person name="Sykes S."/>
            <person name="Wortman J."/>
            <person name="Nusbaum C."/>
            <person name="Birren B."/>
        </authorList>
    </citation>
    <scope>NUCLEOTIDE SEQUENCE [LARGE SCALE GENOMIC DNA]</scope>
    <source>
        <strain evidence="15 16">90A8</strain>
    </source>
</reference>
<dbReference type="SUPFAM" id="SSF48013">
    <property type="entry name" value="NusB-like"/>
    <property type="match status" value="1"/>
</dbReference>
<dbReference type="EMBL" id="AGYR01000022">
    <property type="protein sequence ID" value="ENZ15652.1"/>
    <property type="molecule type" value="Genomic_DNA"/>
</dbReference>
<dbReference type="InterPro" id="IPR029063">
    <property type="entry name" value="SAM-dependent_MTases_sf"/>
</dbReference>
<keyword evidence="8 13" id="KW-0949">S-adenosyl-L-methionine</keyword>
<dbReference type="InterPro" id="IPR004573">
    <property type="entry name" value="rRNA_ssu_MeTfrase_B"/>
</dbReference>
<dbReference type="NCBIfam" id="NF011494">
    <property type="entry name" value="PRK14902.1"/>
    <property type="match status" value="1"/>
</dbReference>
<feature type="binding site" evidence="13">
    <location>
        <begin position="261"/>
        <end position="267"/>
    </location>
    <ligand>
        <name>S-adenosyl-L-methionine</name>
        <dbReference type="ChEBI" id="CHEBI:59789"/>
    </ligand>
</feature>
<dbReference type="SUPFAM" id="SSF53335">
    <property type="entry name" value="S-adenosyl-L-methionine-dependent methyltransferases"/>
    <property type="match status" value="1"/>
</dbReference>
<keyword evidence="9 13" id="KW-0694">RNA-binding</keyword>
<name>A0A0E2HBK5_9FIRM</name>
<dbReference type="GO" id="GO:0006355">
    <property type="term" value="P:regulation of DNA-templated transcription"/>
    <property type="evidence" value="ECO:0007669"/>
    <property type="project" value="InterPro"/>
</dbReference>
<dbReference type="GO" id="GO:0008649">
    <property type="term" value="F:rRNA methyltransferase activity"/>
    <property type="evidence" value="ECO:0007669"/>
    <property type="project" value="InterPro"/>
</dbReference>
<dbReference type="Pfam" id="PF01029">
    <property type="entry name" value="NusB"/>
    <property type="match status" value="1"/>
</dbReference>
<evidence type="ECO:0000313" key="15">
    <source>
        <dbReference type="EMBL" id="ENZ15652.1"/>
    </source>
</evidence>
<evidence type="ECO:0000256" key="10">
    <source>
        <dbReference type="ARBA" id="ARBA00030399"/>
    </source>
</evidence>
<dbReference type="Gene3D" id="1.10.940.10">
    <property type="entry name" value="NusB-like"/>
    <property type="match status" value="1"/>
</dbReference>
<dbReference type="GeneID" id="57960035"/>
<dbReference type="PRINTS" id="PR02008">
    <property type="entry name" value="RCMTFAMILY"/>
</dbReference>
<dbReference type="Pfam" id="PF01189">
    <property type="entry name" value="Methyltr_RsmB-F"/>
    <property type="match status" value="1"/>
</dbReference>
<dbReference type="InterPro" id="IPR001678">
    <property type="entry name" value="MeTrfase_RsmB-F_NOP2_dom"/>
</dbReference>
<evidence type="ECO:0000256" key="6">
    <source>
        <dbReference type="ARBA" id="ARBA00022603"/>
    </source>
</evidence>
<sequence length="455" mass="51307">MAKTLDRGLENREIVLDILTEVLEQGAFVHLVLNQALQKYQYLGKADRSFITRAVEGTLEYLIQIDEVINRYSKTKIYKMKPFIRSLLRMSVYQILYMDRVPDSAVCNEAVKLAVKRHFSGLKGFVNGVLRTISREKEKLTFDTPSLRYSIPEWMYAMWEKEFGKEKAGKIAASFLEDKPTWVRCNLHRADRERILASLKAQGTLVRELPFMESMIAIDGYDYLEGLDAFRKGWIQVQDVTSAFVGEIASPEKGSYIIDVCAAPGGKSLHLADKLRGTGMVEARDLTYQKTALIEENMARCGVTNMKTLVWDALEPDPSAAGKADIVIADLPCSGLGIIGRKPDIKYNITPEKLEELAGLQREILSVVWQYVKPGGLLCYSTCTIDRLENQDNAAWLRERFPLVPVDLTDRFGGLPQESSLKEGWIQFLPGVHPYDGFFISVFRRAEGESGPDGI</sequence>
<dbReference type="InterPro" id="IPR006027">
    <property type="entry name" value="NusB_RsmB_TIM44"/>
</dbReference>
<dbReference type="NCBIfam" id="TIGR00563">
    <property type="entry name" value="rsmB"/>
    <property type="match status" value="1"/>
</dbReference>
<evidence type="ECO:0000256" key="2">
    <source>
        <dbReference type="ARBA" id="ARBA00004496"/>
    </source>
</evidence>
<comment type="catalytic activity">
    <reaction evidence="12">
        <text>cytidine(967) in 16S rRNA + S-adenosyl-L-methionine = 5-methylcytidine(967) in 16S rRNA + S-adenosyl-L-homocysteine + H(+)</text>
        <dbReference type="Rhea" id="RHEA:42748"/>
        <dbReference type="Rhea" id="RHEA-COMP:10219"/>
        <dbReference type="Rhea" id="RHEA-COMP:10220"/>
        <dbReference type="ChEBI" id="CHEBI:15378"/>
        <dbReference type="ChEBI" id="CHEBI:57856"/>
        <dbReference type="ChEBI" id="CHEBI:59789"/>
        <dbReference type="ChEBI" id="CHEBI:74483"/>
        <dbReference type="ChEBI" id="CHEBI:82748"/>
        <dbReference type="EC" id="2.1.1.176"/>
    </reaction>
</comment>
<evidence type="ECO:0000256" key="7">
    <source>
        <dbReference type="ARBA" id="ARBA00022679"/>
    </source>
</evidence>
<protein>
    <recommendedName>
        <fullName evidence="3">16S rRNA (cytosine(967)-C(5))-methyltransferase</fullName>
        <ecNumber evidence="3">2.1.1.176</ecNumber>
    </recommendedName>
    <alternativeName>
        <fullName evidence="10">16S rRNA m5C967 methyltransferase</fullName>
    </alternativeName>
    <alternativeName>
        <fullName evidence="11">rRNA (cytosine-C(5)-)-methyltransferase RsmB</fullName>
    </alternativeName>
</protein>
<dbReference type="InterPro" id="IPR049560">
    <property type="entry name" value="MeTrfase_RsmB-F_NOP2_cat"/>
</dbReference>
<evidence type="ECO:0000256" key="9">
    <source>
        <dbReference type="ARBA" id="ARBA00022884"/>
    </source>
</evidence>
<feature type="binding site" evidence="13">
    <location>
        <position position="312"/>
    </location>
    <ligand>
        <name>S-adenosyl-L-methionine</name>
        <dbReference type="ChEBI" id="CHEBI:59789"/>
    </ligand>
</feature>
<accession>A0A0E2HBK5</accession>
<dbReference type="Gene3D" id="3.40.50.150">
    <property type="entry name" value="Vaccinia Virus protein VP39"/>
    <property type="match status" value="1"/>
</dbReference>
<evidence type="ECO:0000256" key="11">
    <source>
        <dbReference type="ARBA" id="ARBA00031088"/>
    </source>
</evidence>
<evidence type="ECO:0000259" key="14">
    <source>
        <dbReference type="PROSITE" id="PS51686"/>
    </source>
</evidence>
<evidence type="ECO:0000256" key="5">
    <source>
        <dbReference type="ARBA" id="ARBA00022552"/>
    </source>
</evidence>
<keyword evidence="4" id="KW-0963">Cytoplasm</keyword>
<evidence type="ECO:0000256" key="12">
    <source>
        <dbReference type="ARBA" id="ARBA00047283"/>
    </source>
</evidence>
<dbReference type="InterPro" id="IPR035926">
    <property type="entry name" value="NusB-like_sf"/>
</dbReference>
<dbReference type="Proteomes" id="UP000013085">
    <property type="component" value="Unassembled WGS sequence"/>
</dbReference>
<feature type="binding site" evidence="13">
    <location>
        <position position="330"/>
    </location>
    <ligand>
        <name>S-adenosyl-L-methionine</name>
        <dbReference type="ChEBI" id="CHEBI:59789"/>
    </ligand>
</feature>
<evidence type="ECO:0000313" key="16">
    <source>
        <dbReference type="Proteomes" id="UP000013085"/>
    </source>
</evidence>
<gene>
    <name evidence="15" type="ORF">HMPREF1090_02225</name>
</gene>
<dbReference type="InterPro" id="IPR023267">
    <property type="entry name" value="RCMT"/>
</dbReference>
<evidence type="ECO:0000256" key="13">
    <source>
        <dbReference type="PROSITE-ProRule" id="PRU01023"/>
    </source>
</evidence>
<feature type="binding site" evidence="13">
    <location>
        <position position="285"/>
    </location>
    <ligand>
        <name>S-adenosyl-L-methionine</name>
        <dbReference type="ChEBI" id="CHEBI:59789"/>
    </ligand>
</feature>
<dbReference type="PATRIC" id="fig|999408.3.peg.2388"/>
<comment type="similarity">
    <text evidence="13">Belongs to the class I-like SAM-binding methyltransferase superfamily. RsmB/NOP family.</text>
</comment>
<dbReference type="CDD" id="cd02440">
    <property type="entry name" value="AdoMet_MTases"/>
    <property type="match status" value="1"/>
</dbReference>
<keyword evidence="6 13" id="KW-0489">Methyltransferase</keyword>
<evidence type="ECO:0000256" key="1">
    <source>
        <dbReference type="ARBA" id="ARBA00002724"/>
    </source>
</evidence>
<dbReference type="EC" id="2.1.1.176" evidence="3"/>
<dbReference type="PANTHER" id="PTHR22807">
    <property type="entry name" value="NOP2 YEAST -RELATED NOL1/NOP2/FMU SUN DOMAIN-CONTAINING"/>
    <property type="match status" value="1"/>
</dbReference>
<feature type="domain" description="SAM-dependent MTase RsmB/NOP-type" evidence="14">
    <location>
        <begin position="171"/>
        <end position="446"/>
    </location>
</feature>
<organism evidence="15 16">
    <name type="scientific">[Clostridium] clostridioforme 90A8</name>
    <dbReference type="NCBI Taxonomy" id="999408"/>
    <lineage>
        <taxon>Bacteria</taxon>
        <taxon>Bacillati</taxon>
        <taxon>Bacillota</taxon>
        <taxon>Clostridia</taxon>
        <taxon>Lachnospirales</taxon>
        <taxon>Lachnospiraceae</taxon>
        <taxon>Enterocloster</taxon>
    </lineage>
</organism>
<dbReference type="AlphaFoldDB" id="A0A0E2HBK5"/>
<evidence type="ECO:0000256" key="3">
    <source>
        <dbReference type="ARBA" id="ARBA00012140"/>
    </source>
</evidence>
<dbReference type="PROSITE" id="PS51686">
    <property type="entry name" value="SAM_MT_RSMB_NOP"/>
    <property type="match status" value="1"/>
</dbReference>
<dbReference type="GO" id="GO:0005737">
    <property type="term" value="C:cytoplasm"/>
    <property type="evidence" value="ECO:0007669"/>
    <property type="project" value="UniProtKB-SubCell"/>
</dbReference>
<keyword evidence="7 13" id="KW-0808">Transferase</keyword>
<evidence type="ECO:0000256" key="8">
    <source>
        <dbReference type="ARBA" id="ARBA00022691"/>
    </source>
</evidence>
<dbReference type="GO" id="GO:0003723">
    <property type="term" value="F:RNA binding"/>
    <property type="evidence" value="ECO:0007669"/>
    <property type="project" value="UniProtKB-UniRule"/>
</dbReference>
<dbReference type="RefSeq" id="WP_002595688.1">
    <property type="nucleotide sequence ID" value="NZ_KB851020.1"/>
</dbReference>
<dbReference type="HOGENOM" id="CLU_005316_0_1_9"/>
<evidence type="ECO:0000256" key="4">
    <source>
        <dbReference type="ARBA" id="ARBA00022490"/>
    </source>
</evidence>
<dbReference type="PANTHER" id="PTHR22807:SF53">
    <property type="entry name" value="RIBOSOMAL RNA SMALL SUBUNIT METHYLTRANSFERASE B-RELATED"/>
    <property type="match status" value="1"/>
</dbReference>
<feature type="active site" description="Nucleophile" evidence="13">
    <location>
        <position position="383"/>
    </location>
</feature>
<proteinExistence type="inferred from homology"/>
<comment type="function">
    <text evidence="1">Specifically methylates the cytosine at position 967 (m5C967) of 16S rRNA.</text>
</comment>
<dbReference type="InterPro" id="IPR054728">
    <property type="entry name" value="RsmB-like_ferredoxin"/>
</dbReference>
<keyword evidence="5" id="KW-0698">rRNA processing</keyword>
<comment type="subcellular location">
    <subcellularLocation>
        <location evidence="2">Cytoplasm</location>
    </subcellularLocation>
</comment>
<comment type="caution">
    <text evidence="15">The sequence shown here is derived from an EMBL/GenBank/DDBJ whole genome shotgun (WGS) entry which is preliminary data.</text>
</comment>